<keyword evidence="7" id="KW-0378">Hydrolase</keyword>
<keyword evidence="20" id="KW-1185">Reference proteome</keyword>
<feature type="compositionally biased region" description="Polar residues" evidence="15">
    <location>
        <begin position="185"/>
        <end position="194"/>
    </location>
</feature>
<dbReference type="Pfam" id="PF00905">
    <property type="entry name" value="Transpeptidase"/>
    <property type="match status" value="1"/>
</dbReference>
<comment type="caution">
    <text evidence="19">The sequence shown here is derived from an EMBL/GenBank/DDBJ whole genome shotgun (WGS) entry which is preliminary data.</text>
</comment>
<evidence type="ECO:0000259" key="18">
    <source>
        <dbReference type="Pfam" id="PF00912"/>
    </source>
</evidence>
<keyword evidence="16" id="KW-0812">Transmembrane</keyword>
<evidence type="ECO:0000256" key="3">
    <source>
        <dbReference type="ARBA" id="ARBA00022645"/>
    </source>
</evidence>
<evidence type="ECO:0000313" key="19">
    <source>
        <dbReference type="EMBL" id="GCE10434.1"/>
    </source>
</evidence>
<proteinExistence type="predicted"/>
<evidence type="ECO:0000313" key="20">
    <source>
        <dbReference type="Proteomes" id="UP000287352"/>
    </source>
</evidence>
<comment type="catalytic activity">
    <reaction evidence="14">
        <text>[GlcNAc-(1-&gt;4)-Mur2Ac(oyl-L-Ala-gamma-D-Glu-L-Lys-D-Ala-D-Ala)](n)-di-trans,octa-cis-undecaprenyl diphosphate + beta-D-GlcNAc-(1-&gt;4)-Mur2Ac(oyl-L-Ala-gamma-D-Glu-L-Lys-D-Ala-D-Ala)-di-trans,octa-cis-undecaprenyl diphosphate = [GlcNAc-(1-&gt;4)-Mur2Ac(oyl-L-Ala-gamma-D-Glu-L-Lys-D-Ala-D-Ala)](n+1)-di-trans,octa-cis-undecaprenyl diphosphate + di-trans,octa-cis-undecaprenyl diphosphate + H(+)</text>
        <dbReference type="Rhea" id="RHEA:23708"/>
        <dbReference type="Rhea" id="RHEA-COMP:9602"/>
        <dbReference type="Rhea" id="RHEA-COMP:9603"/>
        <dbReference type="ChEBI" id="CHEBI:15378"/>
        <dbReference type="ChEBI" id="CHEBI:58405"/>
        <dbReference type="ChEBI" id="CHEBI:60033"/>
        <dbReference type="ChEBI" id="CHEBI:78435"/>
        <dbReference type="EC" id="2.4.99.28"/>
    </reaction>
</comment>
<keyword evidence="12" id="KW-0961">Cell wall biogenesis/degradation</keyword>
<dbReference type="GO" id="GO:0008658">
    <property type="term" value="F:penicillin binding"/>
    <property type="evidence" value="ECO:0007669"/>
    <property type="project" value="InterPro"/>
</dbReference>
<dbReference type="GO" id="GO:0009252">
    <property type="term" value="P:peptidoglycan biosynthetic process"/>
    <property type="evidence" value="ECO:0007669"/>
    <property type="project" value="UniProtKB-KW"/>
</dbReference>
<accession>A0A401ZUN3</accession>
<evidence type="ECO:0000256" key="7">
    <source>
        <dbReference type="ARBA" id="ARBA00022801"/>
    </source>
</evidence>
<dbReference type="GO" id="GO:0006508">
    <property type="term" value="P:proteolysis"/>
    <property type="evidence" value="ECO:0007669"/>
    <property type="project" value="UniProtKB-KW"/>
</dbReference>
<evidence type="ECO:0000256" key="16">
    <source>
        <dbReference type="SAM" id="Phobius"/>
    </source>
</evidence>
<dbReference type="Pfam" id="PF00912">
    <property type="entry name" value="Transgly"/>
    <property type="match status" value="1"/>
</dbReference>
<dbReference type="GO" id="GO:0030288">
    <property type="term" value="C:outer membrane-bounded periplasmic space"/>
    <property type="evidence" value="ECO:0007669"/>
    <property type="project" value="TreeGrafter"/>
</dbReference>
<keyword evidence="8" id="KW-0133">Cell shape</keyword>
<feature type="compositionally biased region" description="Low complexity" evidence="15">
    <location>
        <begin position="53"/>
        <end position="68"/>
    </location>
</feature>
<dbReference type="SUPFAM" id="SSF56601">
    <property type="entry name" value="beta-lactamase/transpeptidase-like"/>
    <property type="match status" value="1"/>
</dbReference>
<keyword evidence="6" id="KW-0808">Transferase</keyword>
<dbReference type="InterPro" id="IPR036950">
    <property type="entry name" value="PBP_transglycosylase"/>
</dbReference>
<dbReference type="GO" id="GO:0008955">
    <property type="term" value="F:peptidoglycan glycosyltransferase activity"/>
    <property type="evidence" value="ECO:0007669"/>
    <property type="project" value="UniProtKB-EC"/>
</dbReference>
<evidence type="ECO:0000256" key="6">
    <source>
        <dbReference type="ARBA" id="ARBA00022679"/>
    </source>
</evidence>
<evidence type="ECO:0000256" key="12">
    <source>
        <dbReference type="ARBA" id="ARBA00023316"/>
    </source>
</evidence>
<feature type="region of interest" description="Disordered" evidence="15">
    <location>
        <begin position="1059"/>
        <end position="1095"/>
    </location>
</feature>
<evidence type="ECO:0000256" key="5">
    <source>
        <dbReference type="ARBA" id="ARBA00022676"/>
    </source>
</evidence>
<dbReference type="Gene3D" id="3.40.710.10">
    <property type="entry name" value="DD-peptidase/beta-lactamase superfamily"/>
    <property type="match status" value="1"/>
</dbReference>
<evidence type="ECO:0000256" key="9">
    <source>
        <dbReference type="ARBA" id="ARBA00022984"/>
    </source>
</evidence>
<feature type="compositionally biased region" description="Polar residues" evidence="15">
    <location>
        <begin position="1"/>
        <end position="15"/>
    </location>
</feature>
<keyword evidence="4" id="KW-0645">Protease</keyword>
<evidence type="ECO:0000259" key="17">
    <source>
        <dbReference type="Pfam" id="PF00905"/>
    </source>
</evidence>
<organism evidence="19 20">
    <name type="scientific">Tengunoibacter tsumagoiensis</name>
    <dbReference type="NCBI Taxonomy" id="2014871"/>
    <lineage>
        <taxon>Bacteria</taxon>
        <taxon>Bacillati</taxon>
        <taxon>Chloroflexota</taxon>
        <taxon>Ktedonobacteria</taxon>
        <taxon>Ktedonobacterales</taxon>
        <taxon>Dictyobacteraceae</taxon>
        <taxon>Tengunoibacter</taxon>
    </lineage>
</organism>
<feature type="compositionally biased region" description="Low complexity" evidence="15">
    <location>
        <begin position="1066"/>
        <end position="1083"/>
    </location>
</feature>
<keyword evidence="16" id="KW-1133">Transmembrane helix</keyword>
<dbReference type="AlphaFoldDB" id="A0A401ZUN3"/>
<evidence type="ECO:0000256" key="11">
    <source>
        <dbReference type="ARBA" id="ARBA00023268"/>
    </source>
</evidence>
<evidence type="ECO:0000256" key="15">
    <source>
        <dbReference type="SAM" id="MobiDB-lite"/>
    </source>
</evidence>
<dbReference type="InterPro" id="IPR050396">
    <property type="entry name" value="Glycosyltr_51/Transpeptidase"/>
</dbReference>
<protein>
    <submittedName>
        <fullName evidence="19">Uncharacterized protein</fullName>
    </submittedName>
</protein>
<evidence type="ECO:0000256" key="1">
    <source>
        <dbReference type="ARBA" id="ARBA00004236"/>
    </source>
</evidence>
<dbReference type="Proteomes" id="UP000287352">
    <property type="component" value="Unassembled WGS sequence"/>
</dbReference>
<evidence type="ECO:0000256" key="4">
    <source>
        <dbReference type="ARBA" id="ARBA00022670"/>
    </source>
</evidence>
<keyword evidence="9" id="KW-0573">Peptidoglycan synthesis</keyword>
<dbReference type="EMBL" id="BIFR01000001">
    <property type="protein sequence ID" value="GCE10434.1"/>
    <property type="molecule type" value="Genomic_DNA"/>
</dbReference>
<name>A0A401ZUN3_9CHLR</name>
<dbReference type="GO" id="GO:0009002">
    <property type="term" value="F:serine-type D-Ala-D-Ala carboxypeptidase activity"/>
    <property type="evidence" value="ECO:0007669"/>
    <property type="project" value="UniProtKB-EC"/>
</dbReference>
<dbReference type="InterPro" id="IPR023346">
    <property type="entry name" value="Lysozyme-like_dom_sf"/>
</dbReference>
<dbReference type="Gene3D" id="1.10.3810.10">
    <property type="entry name" value="Biosynthetic peptidoglycan transglycosylase-like"/>
    <property type="match status" value="1"/>
</dbReference>
<dbReference type="GO" id="GO:0008360">
    <property type="term" value="P:regulation of cell shape"/>
    <property type="evidence" value="ECO:0007669"/>
    <property type="project" value="UniProtKB-KW"/>
</dbReference>
<feature type="domain" description="Penicillin-binding protein transpeptidase" evidence="17">
    <location>
        <begin position="733"/>
        <end position="993"/>
    </location>
</feature>
<feature type="compositionally biased region" description="Acidic residues" evidence="15">
    <location>
        <begin position="144"/>
        <end position="155"/>
    </location>
</feature>
<keyword evidence="3" id="KW-0121">Carboxypeptidase</keyword>
<keyword evidence="5" id="KW-0328">Glycosyltransferase</keyword>
<comment type="subcellular location">
    <subcellularLocation>
        <location evidence="1">Cell membrane</location>
    </subcellularLocation>
</comment>
<keyword evidence="10 16" id="KW-0472">Membrane</keyword>
<evidence type="ECO:0000256" key="13">
    <source>
        <dbReference type="ARBA" id="ARBA00034000"/>
    </source>
</evidence>
<sequence>MEATSTTSDLQQDTNEQIKEEPAPVEIVPAASDSQAIRHDSADQSLEDLETTSNSAEEINEANELIAETQPASVDSFEEDTKTPQSNSFEEDTKTPQSNSLEADTVTPQSDSFEADTETPQSDSLEEDTKTPQSDSFEAPRSDDDPDLLDSDDDLTQTAKKPAIILPPSSETEISLSSDEEKPSLDNSELSTVEQPIVAPTSPDNSELSTVEQPVVTSTSLDNSELSTVEQPIVTSTSLDNSELSTVEQPVVANTEVEEPPTLRMRIKPSSGQQFANDDDATVKFRPFDVEKQPTTRLPQEIEEQKTTLLPLGKILTGKFRAVRKPEQLPAMGMSDGFIEGSRKPTSAQALRDQRRRKILVRHVARKHMREVRLQDERSFRRLWTTLLSMALALVLLFLIIVGGGSYAAYRFYNDTQTQYQSQVLNLRDLLPKDNLKMYDSQGIPIGELTTFGIHTSVPLKKVSPYLINATVATEDKDFWTNPGVDITRILSAAIEDLRHGHVVEGGSTITQQLIKNVVISDQNQNFLRKLQEVSLTPDINSHYTKSDIMEMYLNSISYGVVNGTEIKGIDSAASMYFGLSDQPDKPASAQLDLAQSAMLAGIPNSPTAYNPKLHPKAAYDRFDLILGFMLKNNYITREQMIDAENEAQKPDFLKDPPQSIQNRAPHFFYFVLGQLEQQYHLTESQLSVSGFSVYTTLDITLQDKIQKIMQDHIAELAKPDPVNHTHVTNAASVLIDFHTGAIKTLLGSVDYNSKTIDGKFDVATQGYRQPGSSFKPYVYLAAFENGASPGQAVDDNKLVIHDPTSNPPDFIPQNYSQTTSGHMTLRCALQNSLNIPAVKVLQHVGIDKAMQVAKDMGIASYTGTPGYSLVLGGLDVHLLDHTSAYGTFANGGKHMPYYAIDKVVNMNNGQTYTHPNEEGKQVISPQLAYMMTSVLSDNQSRLPEFYDCNLLQLYSNSQKDCYSGNRGAVRAAAAKTGTTNDFHDNWTMGYTTDYVMGVWAGNNDNSSMGTILGVTGAAPIWHDAMLAAEQGHPMVTDFPNPGGLERHDVTYPDGVKTTDWYLPGTAPKSASPANPSPTSTPKADQKPSGGTYGKPYCPNNFSYAFPPPADDYVDGRSPIPGVW</sequence>
<dbReference type="InterPro" id="IPR001460">
    <property type="entry name" value="PCN-bd_Tpept"/>
</dbReference>
<dbReference type="SUPFAM" id="SSF53955">
    <property type="entry name" value="Lysozyme-like"/>
    <property type="match status" value="1"/>
</dbReference>
<dbReference type="InterPro" id="IPR012338">
    <property type="entry name" value="Beta-lactam/transpept-like"/>
</dbReference>
<keyword evidence="2" id="KW-1003">Cell membrane</keyword>
<evidence type="ECO:0000256" key="10">
    <source>
        <dbReference type="ARBA" id="ARBA00023136"/>
    </source>
</evidence>
<feature type="compositionally biased region" description="Polar residues" evidence="15">
    <location>
        <begin position="202"/>
        <end position="213"/>
    </location>
</feature>
<dbReference type="PANTHER" id="PTHR32282">
    <property type="entry name" value="BINDING PROTEIN TRANSPEPTIDASE, PUTATIVE-RELATED"/>
    <property type="match status" value="1"/>
</dbReference>
<feature type="domain" description="Glycosyl transferase family 51" evidence="18">
    <location>
        <begin position="455"/>
        <end position="630"/>
    </location>
</feature>
<evidence type="ECO:0000256" key="14">
    <source>
        <dbReference type="ARBA" id="ARBA00049902"/>
    </source>
</evidence>
<evidence type="ECO:0000256" key="2">
    <source>
        <dbReference type="ARBA" id="ARBA00022475"/>
    </source>
</evidence>
<dbReference type="GO" id="GO:0005886">
    <property type="term" value="C:plasma membrane"/>
    <property type="evidence" value="ECO:0007669"/>
    <property type="project" value="UniProtKB-SubCell"/>
</dbReference>
<dbReference type="PANTHER" id="PTHR32282:SF11">
    <property type="entry name" value="PENICILLIN-BINDING PROTEIN 1B"/>
    <property type="match status" value="1"/>
</dbReference>
<dbReference type="GO" id="GO:0071555">
    <property type="term" value="P:cell wall organization"/>
    <property type="evidence" value="ECO:0007669"/>
    <property type="project" value="UniProtKB-KW"/>
</dbReference>
<feature type="compositionally biased region" description="Polar residues" evidence="15">
    <location>
        <begin position="95"/>
        <end position="123"/>
    </location>
</feature>
<gene>
    <name evidence="19" type="ORF">KTT_02930</name>
</gene>
<comment type="catalytic activity">
    <reaction evidence="13">
        <text>Preferential cleavage: (Ac)2-L-Lys-D-Ala-|-D-Ala. Also transpeptidation of peptidyl-alanyl moieties that are N-acyl substituents of D-alanine.</text>
        <dbReference type="EC" id="3.4.16.4"/>
    </reaction>
</comment>
<dbReference type="InterPro" id="IPR001264">
    <property type="entry name" value="Glyco_trans_51"/>
</dbReference>
<keyword evidence="11" id="KW-0511">Multifunctional enzyme</keyword>
<evidence type="ECO:0000256" key="8">
    <source>
        <dbReference type="ARBA" id="ARBA00022960"/>
    </source>
</evidence>
<reference evidence="20" key="1">
    <citation type="submission" date="2018-12" db="EMBL/GenBank/DDBJ databases">
        <title>Tengunoibacter tsumagoiensis gen. nov., sp. nov., Dictyobacter kobayashii sp. nov., D. alpinus sp. nov., and D. joshuensis sp. nov. and description of Dictyobacteraceae fam. nov. within the order Ktedonobacterales isolated from Tengu-no-mugimeshi.</title>
        <authorList>
            <person name="Wang C.M."/>
            <person name="Zheng Y."/>
            <person name="Sakai Y."/>
            <person name="Toyoda A."/>
            <person name="Minakuchi Y."/>
            <person name="Abe K."/>
            <person name="Yokota A."/>
            <person name="Yabe S."/>
        </authorList>
    </citation>
    <scope>NUCLEOTIDE SEQUENCE [LARGE SCALE GENOMIC DNA]</scope>
    <source>
        <strain evidence="20">Uno3</strain>
    </source>
</reference>
<feature type="transmembrane region" description="Helical" evidence="16">
    <location>
        <begin position="383"/>
        <end position="410"/>
    </location>
</feature>
<feature type="region of interest" description="Disordered" evidence="15">
    <location>
        <begin position="1"/>
        <end position="213"/>
    </location>
</feature>